<proteinExistence type="predicted"/>
<keyword evidence="3" id="KW-1185">Reference proteome</keyword>
<gene>
    <name evidence="2" type="ORF">AWZ03_011848</name>
</gene>
<evidence type="ECO:0000256" key="1">
    <source>
        <dbReference type="SAM" id="MobiDB-lite"/>
    </source>
</evidence>
<accession>A0A484B0I2</accession>
<reference evidence="2 3" key="1">
    <citation type="journal article" date="2019" name="J. Hered.">
        <title>An Improved Genome Assembly for Drosophila navojoa, the Basal Species in the mojavensis Cluster.</title>
        <authorList>
            <person name="Vanderlinde T."/>
            <person name="Dupim E.G."/>
            <person name="Nazario-Yepiz N.O."/>
            <person name="Carvalho A.B."/>
        </authorList>
    </citation>
    <scope>NUCLEOTIDE SEQUENCE [LARGE SCALE GENOMIC DNA]</scope>
    <source>
        <strain evidence="2">Navoj_Jal97</strain>
        <tissue evidence="2">Whole organism</tissue>
    </source>
</reference>
<feature type="region of interest" description="Disordered" evidence="1">
    <location>
        <begin position="91"/>
        <end position="120"/>
    </location>
</feature>
<dbReference type="STRING" id="7232.A0A484B0I2"/>
<dbReference type="EMBL" id="LSRL02000314">
    <property type="protein sequence ID" value="TDG41742.1"/>
    <property type="molecule type" value="Genomic_DNA"/>
</dbReference>
<evidence type="ECO:0000313" key="2">
    <source>
        <dbReference type="EMBL" id="TDG41742.1"/>
    </source>
</evidence>
<dbReference type="OrthoDB" id="8069303at2759"/>
<comment type="caution">
    <text evidence="2">The sequence shown here is derived from an EMBL/GenBank/DDBJ whole genome shotgun (WGS) entry which is preliminary data.</text>
</comment>
<evidence type="ECO:0000313" key="3">
    <source>
        <dbReference type="Proteomes" id="UP000295192"/>
    </source>
</evidence>
<protein>
    <submittedName>
        <fullName evidence="2">Uncharacterized protein</fullName>
    </submittedName>
</protein>
<dbReference type="AlphaFoldDB" id="A0A484B0I2"/>
<sequence>MMPPRYGNMHRTAGTGPSSMMAAAVVTAATCAQEEKIQKHITPTETEHSIKAKKLCEMATQTIALSSIFASLDCNAYNQIPYADQYVPTNADTPTANGNGNSNGNGNGNSNSNGNLNGIDASDEQVVANNNKINQQQHGQPNAIVANTTSPVATAIATATATAITTTAAATAAAETPAIPAAAMTTATIAVGASDAAATMEAAPNGSRRAPVLQTNL</sequence>
<organism evidence="2 3">
    <name type="scientific">Drosophila navojoa</name>
    <name type="common">Fruit fly</name>
    <dbReference type="NCBI Taxonomy" id="7232"/>
    <lineage>
        <taxon>Eukaryota</taxon>
        <taxon>Metazoa</taxon>
        <taxon>Ecdysozoa</taxon>
        <taxon>Arthropoda</taxon>
        <taxon>Hexapoda</taxon>
        <taxon>Insecta</taxon>
        <taxon>Pterygota</taxon>
        <taxon>Neoptera</taxon>
        <taxon>Endopterygota</taxon>
        <taxon>Diptera</taxon>
        <taxon>Brachycera</taxon>
        <taxon>Muscomorpha</taxon>
        <taxon>Ephydroidea</taxon>
        <taxon>Drosophilidae</taxon>
        <taxon>Drosophila</taxon>
    </lineage>
</organism>
<dbReference type="Proteomes" id="UP000295192">
    <property type="component" value="Unassembled WGS sequence"/>
</dbReference>
<name>A0A484B0I2_DRONA</name>
<feature type="compositionally biased region" description="Low complexity" evidence="1">
    <location>
        <begin position="108"/>
        <end position="118"/>
    </location>
</feature>